<protein>
    <recommendedName>
        <fullName evidence="2">CENP-V/GFA domain-containing protein</fullName>
    </recommendedName>
</protein>
<gene>
    <name evidence="1" type="ORF">DBRI1063_LOCUS9533</name>
</gene>
<organism evidence="1">
    <name type="scientific">Ditylum brightwellii</name>
    <dbReference type="NCBI Taxonomy" id="49249"/>
    <lineage>
        <taxon>Eukaryota</taxon>
        <taxon>Sar</taxon>
        <taxon>Stramenopiles</taxon>
        <taxon>Ochrophyta</taxon>
        <taxon>Bacillariophyta</taxon>
        <taxon>Mediophyceae</taxon>
        <taxon>Lithodesmiophycidae</taxon>
        <taxon>Lithodesmiales</taxon>
        <taxon>Lithodesmiaceae</taxon>
        <taxon>Ditylum</taxon>
    </lineage>
</organism>
<proteinExistence type="predicted"/>
<reference evidence="1" key="1">
    <citation type="submission" date="2021-01" db="EMBL/GenBank/DDBJ databases">
        <authorList>
            <person name="Corre E."/>
            <person name="Pelletier E."/>
            <person name="Niang G."/>
            <person name="Scheremetjew M."/>
            <person name="Finn R."/>
            <person name="Kale V."/>
            <person name="Holt S."/>
            <person name="Cochrane G."/>
            <person name="Meng A."/>
            <person name="Brown T."/>
            <person name="Cohen L."/>
        </authorList>
    </citation>
    <scope>NUCLEOTIDE SEQUENCE</scope>
    <source>
        <strain evidence="1">Pop2</strain>
    </source>
</reference>
<dbReference type="EMBL" id="HBGN01014879">
    <property type="protein sequence ID" value="CAD9327153.1"/>
    <property type="molecule type" value="Transcribed_RNA"/>
</dbReference>
<dbReference type="AlphaFoldDB" id="A0A6U3ZRN1"/>
<evidence type="ECO:0008006" key="2">
    <source>
        <dbReference type="Google" id="ProtNLM"/>
    </source>
</evidence>
<sequence>MATLSCKCGKVVIQFPTAKPRCTTECCCDDCFERLNFLFKQGGPSIEHGIFMRTRPITIHWFDNRLEVMQGSKYLKFYKLRPSSGVINMASSCCNTFLAKENPRYQGNTVAVFEQDFGEHSYEDTANQYHQPRPVVHVHNIKNMKASKPFIRMFPNHWLHENVQFLHPLPHVWVNDTGDATGSPKDWETTFEEFMEKTSKPVRKNAPGMDFADLIACNGGNIEVASAKVLLNQEPSRSRDTKEAAIVTSG</sequence>
<evidence type="ECO:0000313" key="1">
    <source>
        <dbReference type="EMBL" id="CAD9327153.1"/>
    </source>
</evidence>
<accession>A0A6U3ZRN1</accession>
<name>A0A6U3ZRN1_9STRA</name>